<dbReference type="AlphaFoldDB" id="A0A009IIX9"/>
<protein>
    <recommendedName>
        <fullName evidence="1">DNA-directed DNA polymerase</fullName>
        <ecNumber evidence="1">2.7.7.7</ecNumber>
    </recommendedName>
</protein>
<evidence type="ECO:0000259" key="8">
    <source>
        <dbReference type="SMART" id="SM00479"/>
    </source>
</evidence>
<evidence type="ECO:0000313" key="9">
    <source>
        <dbReference type="EMBL" id="EXB03763.1"/>
    </source>
</evidence>
<feature type="domain" description="Exonuclease" evidence="8">
    <location>
        <begin position="4"/>
        <end position="175"/>
    </location>
</feature>
<dbReference type="Proteomes" id="UP000020595">
    <property type="component" value="Unassembled WGS sequence"/>
</dbReference>
<proteinExistence type="predicted"/>
<keyword evidence="4 9" id="KW-0269">Exonuclease</keyword>
<dbReference type="CDD" id="cd06127">
    <property type="entry name" value="DEDDh"/>
    <property type="match status" value="1"/>
</dbReference>
<dbReference type="PATRIC" id="fig|1310613.3.peg.3613"/>
<keyword evidence="9" id="KW-0808">Transferase</keyword>
<evidence type="ECO:0000313" key="10">
    <source>
        <dbReference type="Proteomes" id="UP000020595"/>
    </source>
</evidence>
<keyword evidence="3" id="KW-0378">Hydrolase</keyword>
<evidence type="ECO:0000256" key="4">
    <source>
        <dbReference type="ARBA" id="ARBA00022839"/>
    </source>
</evidence>
<dbReference type="PANTHER" id="PTHR30231">
    <property type="entry name" value="DNA POLYMERASE III SUBUNIT EPSILON"/>
    <property type="match status" value="1"/>
</dbReference>
<dbReference type="InterPro" id="IPR036397">
    <property type="entry name" value="RNaseH_sf"/>
</dbReference>
<dbReference type="FunFam" id="3.30.420.10:FF:000045">
    <property type="entry name" value="3'-5' exonuclease DinG"/>
    <property type="match status" value="1"/>
</dbReference>
<dbReference type="RefSeq" id="WP_000613548.1">
    <property type="nucleotide sequence ID" value="NZ_JEWH01000074.1"/>
</dbReference>
<gene>
    <name evidence="9" type="ORF">J512_3777</name>
</gene>
<dbReference type="EMBL" id="JEWH01000074">
    <property type="protein sequence ID" value="EXB03763.1"/>
    <property type="molecule type" value="Genomic_DNA"/>
</dbReference>
<comment type="function">
    <text evidence="5">DNA polymerase III is a complex, multichain enzyme responsible for most of the replicative synthesis in bacteria. The epsilon subunit contain the editing function and is a proofreading 3'-5' exonuclease.</text>
</comment>
<reference evidence="9 10" key="1">
    <citation type="submission" date="2014-02" db="EMBL/GenBank/DDBJ databases">
        <title>Comparative genomics and transcriptomics to identify genetic mechanisms underlying the emergence of carbapenem resistant Acinetobacter baumannii (CRAb).</title>
        <authorList>
            <person name="Harris A.D."/>
            <person name="Johnson K.J."/>
            <person name="George J."/>
            <person name="Shefchek K."/>
            <person name="Daugherty S.C."/>
            <person name="Parankush S."/>
            <person name="Sadzewicz L."/>
            <person name="Tallon L."/>
            <person name="Sengamalay N."/>
            <person name="Hazen T.H."/>
            <person name="Rasko D.A."/>
        </authorList>
    </citation>
    <scope>NUCLEOTIDE SEQUENCE [LARGE SCALE GENOMIC DNA]</scope>
    <source>
        <strain evidence="9 10">1295743</strain>
    </source>
</reference>
<dbReference type="InterPro" id="IPR012337">
    <property type="entry name" value="RNaseH-like_sf"/>
</dbReference>
<dbReference type="GO" id="GO:0006260">
    <property type="term" value="P:DNA replication"/>
    <property type="evidence" value="ECO:0007669"/>
    <property type="project" value="InterPro"/>
</dbReference>
<sequence length="179" mass="19888">MIPYILGVDTETTGLEVENGDKIIEIALIKYDLDGAKLEEFVQRIDPERNIDPKAQAVHGISYSDLIGCPKFVDIAEEVASIVNHASLLVAHNFAFDGPFIATELKRAGMTPKKVSSFCTMEYGRWATFDGKYPKLADLCFSLGVEYDASAAHAASYDVDVMMQCFFKARERGFFQVEV</sequence>
<comment type="caution">
    <text evidence="9">The sequence shown here is derived from an EMBL/GenBank/DDBJ whole genome shotgun (WGS) entry which is preliminary data.</text>
</comment>
<dbReference type="GO" id="GO:0008408">
    <property type="term" value="F:3'-5' exonuclease activity"/>
    <property type="evidence" value="ECO:0007669"/>
    <property type="project" value="TreeGrafter"/>
</dbReference>
<evidence type="ECO:0000256" key="5">
    <source>
        <dbReference type="ARBA" id="ARBA00025483"/>
    </source>
</evidence>
<dbReference type="GO" id="GO:0003677">
    <property type="term" value="F:DNA binding"/>
    <property type="evidence" value="ECO:0007669"/>
    <property type="project" value="InterPro"/>
</dbReference>
<comment type="catalytic activity">
    <reaction evidence="7">
        <text>DNA(n) + a 2'-deoxyribonucleoside 5'-triphosphate = DNA(n+1) + diphosphate</text>
        <dbReference type="Rhea" id="RHEA:22508"/>
        <dbReference type="Rhea" id="RHEA-COMP:17339"/>
        <dbReference type="Rhea" id="RHEA-COMP:17340"/>
        <dbReference type="ChEBI" id="CHEBI:33019"/>
        <dbReference type="ChEBI" id="CHEBI:61560"/>
        <dbReference type="ChEBI" id="CHEBI:173112"/>
        <dbReference type="EC" id="2.7.7.7"/>
    </reaction>
</comment>
<comment type="subunit">
    <text evidence="6">DNA polymerase III contains a core (composed of alpha, epsilon and theta chains) that associates with a tau subunit. This core dimerizes to form the POLIII' complex. PolIII' associates with the gamma complex (composed of gamma, delta, delta', psi and chi chains) and with the beta chain to form the complete DNA polymerase III complex.</text>
</comment>
<dbReference type="Pfam" id="PF00929">
    <property type="entry name" value="RNase_T"/>
    <property type="match status" value="1"/>
</dbReference>
<keyword evidence="9" id="KW-0548">Nucleotidyltransferase</keyword>
<evidence type="ECO:0000256" key="2">
    <source>
        <dbReference type="ARBA" id="ARBA00022722"/>
    </source>
</evidence>
<dbReference type="PANTHER" id="PTHR30231:SF4">
    <property type="entry name" value="PROTEIN NEN2"/>
    <property type="match status" value="1"/>
</dbReference>
<accession>A0A009IIX9</accession>
<dbReference type="EC" id="2.7.7.7" evidence="1"/>
<keyword evidence="2" id="KW-0540">Nuclease</keyword>
<evidence type="ECO:0000256" key="3">
    <source>
        <dbReference type="ARBA" id="ARBA00022801"/>
    </source>
</evidence>
<name>A0A009IIX9_ACIB9</name>
<evidence type="ECO:0000256" key="7">
    <source>
        <dbReference type="ARBA" id="ARBA00049244"/>
    </source>
</evidence>
<dbReference type="SUPFAM" id="SSF53098">
    <property type="entry name" value="Ribonuclease H-like"/>
    <property type="match status" value="1"/>
</dbReference>
<organism evidence="9 10">
    <name type="scientific">Acinetobacter baumannii (strain 1295743)</name>
    <dbReference type="NCBI Taxonomy" id="1310613"/>
    <lineage>
        <taxon>Bacteria</taxon>
        <taxon>Pseudomonadati</taxon>
        <taxon>Pseudomonadota</taxon>
        <taxon>Gammaproteobacteria</taxon>
        <taxon>Moraxellales</taxon>
        <taxon>Moraxellaceae</taxon>
        <taxon>Acinetobacter</taxon>
        <taxon>Acinetobacter calcoaceticus/baumannii complex</taxon>
    </lineage>
</organism>
<dbReference type="InterPro" id="IPR013520">
    <property type="entry name" value="Ribonucl_H"/>
</dbReference>
<evidence type="ECO:0000256" key="1">
    <source>
        <dbReference type="ARBA" id="ARBA00012417"/>
    </source>
</evidence>
<dbReference type="GO" id="GO:0003887">
    <property type="term" value="F:DNA-directed DNA polymerase activity"/>
    <property type="evidence" value="ECO:0007669"/>
    <property type="project" value="UniProtKB-EC"/>
</dbReference>
<dbReference type="SMART" id="SM00479">
    <property type="entry name" value="EXOIII"/>
    <property type="match status" value="1"/>
</dbReference>
<evidence type="ECO:0000256" key="6">
    <source>
        <dbReference type="ARBA" id="ARBA00026073"/>
    </source>
</evidence>
<dbReference type="InterPro" id="IPR006054">
    <property type="entry name" value="DnaQ"/>
</dbReference>
<dbReference type="Gene3D" id="3.30.420.10">
    <property type="entry name" value="Ribonuclease H-like superfamily/Ribonuclease H"/>
    <property type="match status" value="1"/>
</dbReference>
<dbReference type="NCBIfam" id="TIGR00573">
    <property type="entry name" value="dnaq"/>
    <property type="match status" value="1"/>
</dbReference>